<evidence type="ECO:0000313" key="1">
    <source>
        <dbReference type="EMBL" id="KAB8040820.1"/>
    </source>
</evidence>
<protein>
    <submittedName>
        <fullName evidence="1">Uncharacterized protein</fullName>
    </submittedName>
</protein>
<reference evidence="1 2" key="1">
    <citation type="submission" date="2019-10" db="EMBL/GenBank/DDBJ databases">
        <title>New species of Slilvanegrellaceae.</title>
        <authorList>
            <person name="Pitt A."/>
            <person name="Hahn M.W."/>
        </authorList>
    </citation>
    <scope>NUCLEOTIDE SEQUENCE [LARGE SCALE GENOMIC DNA]</scope>
    <source>
        <strain evidence="1 2">SP-Ram-0.45-NSY-1</strain>
    </source>
</reference>
<dbReference type="Proteomes" id="UP000437748">
    <property type="component" value="Unassembled WGS sequence"/>
</dbReference>
<dbReference type="AlphaFoldDB" id="A0A6N6VW29"/>
<name>A0A6N6VW29_9BACT</name>
<dbReference type="RefSeq" id="WP_153418338.1">
    <property type="nucleotide sequence ID" value="NZ_WFLM01000001.1"/>
</dbReference>
<accession>A0A6N6VW29</accession>
<evidence type="ECO:0000313" key="2">
    <source>
        <dbReference type="Proteomes" id="UP000437748"/>
    </source>
</evidence>
<sequence length="326" mass="38357">MKLLTINYIWCGSDCSNFIDTLLKIKIINLKYFFQGAYKLQIYIWSDRDIRQTVIENLSRDLQISISSRNVFDLFSRLESDNMIVKNGKNPKFLRYLFSDELGTISTYSSDKANIPFRGINKTFQNYYKPMPAIAADIVKALLGYYEPGLYFDIGLDVSYEETFDLNHILNLNNTFKDEVCFAATLRNYKNIDFQILYSTKTDFCQKIYKKIIETYFAKGNLDVPENFKLTHLSNKYRSYYDHDCARNYSYTCTIWDEALNNFEFRSIMLDKSGSLKKEFIIPISQIKSSIGFVAYKNREKSPISDYKKINYQNIRDKILKNIKNI</sequence>
<gene>
    <name evidence="1" type="ORF">GCL60_02515</name>
</gene>
<comment type="caution">
    <text evidence="1">The sequence shown here is derived from an EMBL/GenBank/DDBJ whole genome shotgun (WGS) entry which is preliminary data.</text>
</comment>
<keyword evidence="2" id="KW-1185">Reference proteome</keyword>
<proteinExistence type="predicted"/>
<dbReference type="EMBL" id="WFLM01000001">
    <property type="protein sequence ID" value="KAB8040820.1"/>
    <property type="molecule type" value="Genomic_DNA"/>
</dbReference>
<organism evidence="1 2">
    <name type="scientific">Silvanigrella paludirubra</name>
    <dbReference type="NCBI Taxonomy" id="2499159"/>
    <lineage>
        <taxon>Bacteria</taxon>
        <taxon>Pseudomonadati</taxon>
        <taxon>Bdellovibrionota</taxon>
        <taxon>Oligoflexia</taxon>
        <taxon>Silvanigrellales</taxon>
        <taxon>Silvanigrellaceae</taxon>
        <taxon>Silvanigrella</taxon>
    </lineage>
</organism>